<sequence length="347" mass="36295">ADLGERAVVHNRAQYDTVVAVFAAVIAVAMLVTGYLAVTVYRRIHSSLAEIEHTLEYVSDSLDLDRRAPVGSMDEIGRTATAFNRLLERVAGALREVRHSTESVGVAARQIAAGNTDLSARTEQQAASLEETASSMEQLTTTVRQNADNARQASGLASNAADVAEHGSSAVQQMVQTMGAISASSNRIAEITSLIEGIAFQTNILALNAAVEAARAGEQGRGFAVVAGEVRSLAQRSSSAAKEIKDLIESSVDTVRTGSAQAEGAGKTMDEVRQAVKRVSDIIGEIAAASDEQSAGIEQVNQAVGQMDEVTQQNAALVEEAAAAAQSLDDQAGKLRDTVSTFRLAAG</sequence>
<protein>
    <submittedName>
        <fullName evidence="8">Methyl-accepting chemotaxis protein</fullName>
    </submittedName>
</protein>
<dbReference type="CDD" id="cd11386">
    <property type="entry name" value="MCP_signal"/>
    <property type="match status" value="1"/>
</dbReference>
<evidence type="ECO:0000256" key="5">
    <source>
        <dbReference type="SAM" id="Phobius"/>
    </source>
</evidence>
<evidence type="ECO:0000256" key="4">
    <source>
        <dbReference type="SAM" id="Coils"/>
    </source>
</evidence>
<keyword evidence="5" id="KW-0472">Membrane</keyword>
<keyword evidence="1" id="KW-0488">Methylation</keyword>
<evidence type="ECO:0000313" key="9">
    <source>
        <dbReference type="Proteomes" id="UP001216674"/>
    </source>
</evidence>
<evidence type="ECO:0000256" key="1">
    <source>
        <dbReference type="ARBA" id="ARBA00022481"/>
    </source>
</evidence>
<feature type="non-terminal residue" evidence="8">
    <location>
        <position position="1"/>
    </location>
</feature>
<keyword evidence="4" id="KW-0175">Coiled coil</keyword>
<keyword evidence="3" id="KW-0807">Transducer</keyword>
<name>A0ABT6APE4_9BURK</name>
<evidence type="ECO:0000256" key="2">
    <source>
        <dbReference type="ARBA" id="ARBA00029447"/>
    </source>
</evidence>
<dbReference type="SMART" id="SM00283">
    <property type="entry name" value="MA"/>
    <property type="match status" value="1"/>
</dbReference>
<accession>A0ABT6APE4</accession>
<dbReference type="Gene3D" id="1.10.287.950">
    <property type="entry name" value="Methyl-accepting chemotaxis protein"/>
    <property type="match status" value="1"/>
</dbReference>
<feature type="domain" description="HAMP" evidence="7">
    <location>
        <begin position="42"/>
        <end position="95"/>
    </location>
</feature>
<comment type="similarity">
    <text evidence="2">Belongs to the methyl-accepting chemotaxis (MCP) protein family.</text>
</comment>
<dbReference type="Pfam" id="PF00672">
    <property type="entry name" value="HAMP"/>
    <property type="match status" value="1"/>
</dbReference>
<keyword evidence="9" id="KW-1185">Reference proteome</keyword>
<dbReference type="PANTHER" id="PTHR43531:SF14">
    <property type="entry name" value="METHYL-ACCEPTING CHEMOTAXIS PROTEIN I-RELATED"/>
    <property type="match status" value="1"/>
</dbReference>
<evidence type="ECO:0000259" key="7">
    <source>
        <dbReference type="PROSITE" id="PS50885"/>
    </source>
</evidence>
<feature type="coiled-coil region" evidence="4">
    <location>
        <begin position="300"/>
        <end position="327"/>
    </location>
</feature>
<dbReference type="Proteomes" id="UP001216674">
    <property type="component" value="Unassembled WGS sequence"/>
</dbReference>
<proteinExistence type="inferred from homology"/>
<reference evidence="8 9" key="1">
    <citation type="submission" date="2023-03" db="EMBL/GenBank/DDBJ databases">
        <title>Draft assemblies of triclosan tolerant bacteria isolated from returned activated sludge.</title>
        <authorList>
            <person name="Van Hamelsveld S."/>
        </authorList>
    </citation>
    <scope>NUCLEOTIDE SEQUENCE [LARGE SCALE GENOMIC DNA]</scope>
    <source>
        <strain evidence="8 9">GW210010_S58</strain>
    </source>
</reference>
<dbReference type="PROSITE" id="PS50885">
    <property type="entry name" value="HAMP"/>
    <property type="match status" value="1"/>
</dbReference>
<dbReference type="InterPro" id="IPR004089">
    <property type="entry name" value="MCPsignal_dom"/>
</dbReference>
<dbReference type="SMART" id="SM00304">
    <property type="entry name" value="HAMP"/>
    <property type="match status" value="1"/>
</dbReference>
<comment type="caution">
    <text evidence="8">The sequence shown here is derived from an EMBL/GenBank/DDBJ whole genome shotgun (WGS) entry which is preliminary data.</text>
</comment>
<evidence type="ECO:0000259" key="6">
    <source>
        <dbReference type="PROSITE" id="PS50111"/>
    </source>
</evidence>
<dbReference type="InterPro" id="IPR003660">
    <property type="entry name" value="HAMP_dom"/>
</dbReference>
<dbReference type="InterPro" id="IPR051310">
    <property type="entry name" value="MCP_chemotaxis"/>
</dbReference>
<evidence type="ECO:0000256" key="3">
    <source>
        <dbReference type="PROSITE-ProRule" id="PRU00284"/>
    </source>
</evidence>
<dbReference type="RefSeq" id="WP_276265534.1">
    <property type="nucleotide sequence ID" value="NZ_JARJLM010000274.1"/>
</dbReference>
<dbReference type="PROSITE" id="PS50111">
    <property type="entry name" value="CHEMOTAXIS_TRANSDUC_2"/>
    <property type="match status" value="1"/>
</dbReference>
<feature type="transmembrane region" description="Helical" evidence="5">
    <location>
        <begin position="18"/>
        <end position="38"/>
    </location>
</feature>
<organism evidence="8 9">
    <name type="scientific">Cupriavidus basilensis</name>
    <dbReference type="NCBI Taxonomy" id="68895"/>
    <lineage>
        <taxon>Bacteria</taxon>
        <taxon>Pseudomonadati</taxon>
        <taxon>Pseudomonadota</taxon>
        <taxon>Betaproteobacteria</taxon>
        <taxon>Burkholderiales</taxon>
        <taxon>Burkholderiaceae</taxon>
        <taxon>Cupriavidus</taxon>
    </lineage>
</organism>
<keyword evidence="5" id="KW-1133">Transmembrane helix</keyword>
<gene>
    <name evidence="8" type="ORF">P3W85_16255</name>
</gene>
<feature type="domain" description="Methyl-accepting transducer" evidence="6">
    <location>
        <begin position="100"/>
        <end position="329"/>
    </location>
</feature>
<dbReference type="PANTHER" id="PTHR43531">
    <property type="entry name" value="PROTEIN ICFG"/>
    <property type="match status" value="1"/>
</dbReference>
<dbReference type="EMBL" id="JARJLM010000274">
    <property type="protein sequence ID" value="MDF3834495.1"/>
    <property type="molecule type" value="Genomic_DNA"/>
</dbReference>
<dbReference type="CDD" id="cd06225">
    <property type="entry name" value="HAMP"/>
    <property type="match status" value="1"/>
</dbReference>
<keyword evidence="5" id="KW-0812">Transmembrane</keyword>
<evidence type="ECO:0000313" key="8">
    <source>
        <dbReference type="EMBL" id="MDF3834495.1"/>
    </source>
</evidence>
<dbReference type="SUPFAM" id="SSF58104">
    <property type="entry name" value="Methyl-accepting chemotaxis protein (MCP) signaling domain"/>
    <property type="match status" value="1"/>
</dbReference>
<dbReference type="Pfam" id="PF00015">
    <property type="entry name" value="MCPsignal"/>
    <property type="match status" value="1"/>
</dbReference>